<protein>
    <submittedName>
        <fullName evidence="1">Uncharacterized protein</fullName>
    </submittedName>
</protein>
<gene>
    <name evidence="1" type="ORF">C8F04DRAFT_1351602</name>
</gene>
<accession>A0AAD6XA76</accession>
<reference evidence="1" key="1">
    <citation type="submission" date="2023-03" db="EMBL/GenBank/DDBJ databases">
        <title>Massive genome expansion in bonnet fungi (Mycena s.s.) driven by repeated elements and novel gene families across ecological guilds.</title>
        <authorList>
            <consortium name="Lawrence Berkeley National Laboratory"/>
            <person name="Harder C.B."/>
            <person name="Miyauchi S."/>
            <person name="Viragh M."/>
            <person name="Kuo A."/>
            <person name="Thoen E."/>
            <person name="Andreopoulos B."/>
            <person name="Lu D."/>
            <person name="Skrede I."/>
            <person name="Drula E."/>
            <person name="Henrissat B."/>
            <person name="Morin E."/>
            <person name="Kohler A."/>
            <person name="Barry K."/>
            <person name="LaButti K."/>
            <person name="Morin E."/>
            <person name="Salamov A."/>
            <person name="Lipzen A."/>
            <person name="Mereny Z."/>
            <person name="Hegedus B."/>
            <person name="Baldrian P."/>
            <person name="Stursova M."/>
            <person name="Weitz H."/>
            <person name="Taylor A."/>
            <person name="Grigoriev I.V."/>
            <person name="Nagy L.G."/>
            <person name="Martin F."/>
            <person name="Kauserud H."/>
        </authorList>
    </citation>
    <scope>NUCLEOTIDE SEQUENCE</scope>
    <source>
        <strain evidence="1">CBHHK200</strain>
    </source>
</reference>
<comment type="caution">
    <text evidence="1">The sequence shown here is derived from an EMBL/GenBank/DDBJ whole genome shotgun (WGS) entry which is preliminary data.</text>
</comment>
<keyword evidence="2" id="KW-1185">Reference proteome</keyword>
<sequence length="233" mass="26229">MTLVKPCAQLLLGFVDLPTFVRVFRVFSSRDSGSRAGFSVVHSGSKTNLSTRNRHKCRRSSLSPPKMIMFTVVPPARNSSNMSPPPPRRSYAKWDSKFKKPCFSSIEETEVGDDRSSSGEVTETTDTCIDALCTLEEKKNVEYENNVEAIPDLDSTIAFIDTLSSPDSKKNDTWGAGEPTRLSLDVISVQDLKKIDKIDVVVQVDEEDDDLRHTRSSLRAFPRIYYSRKRPPY</sequence>
<organism evidence="1 2">
    <name type="scientific">Mycena alexandri</name>
    <dbReference type="NCBI Taxonomy" id="1745969"/>
    <lineage>
        <taxon>Eukaryota</taxon>
        <taxon>Fungi</taxon>
        <taxon>Dikarya</taxon>
        <taxon>Basidiomycota</taxon>
        <taxon>Agaricomycotina</taxon>
        <taxon>Agaricomycetes</taxon>
        <taxon>Agaricomycetidae</taxon>
        <taxon>Agaricales</taxon>
        <taxon>Marasmiineae</taxon>
        <taxon>Mycenaceae</taxon>
        <taxon>Mycena</taxon>
    </lineage>
</organism>
<dbReference type="Proteomes" id="UP001218188">
    <property type="component" value="Unassembled WGS sequence"/>
</dbReference>
<name>A0AAD6XA76_9AGAR</name>
<dbReference type="EMBL" id="JARJCM010000006">
    <property type="protein sequence ID" value="KAJ7044903.1"/>
    <property type="molecule type" value="Genomic_DNA"/>
</dbReference>
<proteinExistence type="predicted"/>
<dbReference type="AlphaFoldDB" id="A0AAD6XA76"/>
<evidence type="ECO:0000313" key="2">
    <source>
        <dbReference type="Proteomes" id="UP001218188"/>
    </source>
</evidence>
<evidence type="ECO:0000313" key="1">
    <source>
        <dbReference type="EMBL" id="KAJ7044903.1"/>
    </source>
</evidence>